<dbReference type="InterPro" id="IPR012934">
    <property type="entry name" value="Znf_AD"/>
</dbReference>
<dbReference type="Pfam" id="PF00096">
    <property type="entry name" value="zf-C2H2"/>
    <property type="match status" value="2"/>
</dbReference>
<dbReference type="SUPFAM" id="SSF57716">
    <property type="entry name" value="Glucocorticoid receptor-like (DNA-binding domain)"/>
    <property type="match status" value="1"/>
</dbReference>
<organism evidence="12">
    <name type="scientific">Ceratitis capitata</name>
    <name type="common">Mediterranean fruit fly</name>
    <name type="synonym">Tephritis capitata</name>
    <dbReference type="NCBI Taxonomy" id="7213"/>
    <lineage>
        <taxon>Eukaryota</taxon>
        <taxon>Metazoa</taxon>
        <taxon>Ecdysozoa</taxon>
        <taxon>Arthropoda</taxon>
        <taxon>Hexapoda</taxon>
        <taxon>Insecta</taxon>
        <taxon>Pterygota</taxon>
        <taxon>Neoptera</taxon>
        <taxon>Endopterygota</taxon>
        <taxon>Diptera</taxon>
        <taxon>Brachycera</taxon>
        <taxon>Muscomorpha</taxon>
        <taxon>Tephritoidea</taxon>
        <taxon>Tephritidae</taxon>
        <taxon>Ceratitis</taxon>
        <taxon>Ceratitis</taxon>
    </lineage>
</organism>
<feature type="binding site" evidence="8">
    <location>
        <position position="3"/>
    </location>
    <ligand>
        <name>Zn(2+)</name>
        <dbReference type="ChEBI" id="CHEBI:29105"/>
    </ligand>
</feature>
<dbReference type="SMART" id="SM00868">
    <property type="entry name" value="zf-AD"/>
    <property type="match status" value="1"/>
</dbReference>
<protein>
    <submittedName>
        <fullName evidence="12">Transcription factor grauzone</fullName>
    </submittedName>
</protein>
<evidence type="ECO:0000256" key="9">
    <source>
        <dbReference type="SAM" id="MobiDB-lite"/>
    </source>
</evidence>
<reference evidence="12" key="2">
    <citation type="journal article" date="2014" name="BMC Genomics">
        <title>A genomic perspective to assessing quality of mass-reared SIT flies used in Mediterranean fruit fly (Ceratitis capitata) eradication in California.</title>
        <authorList>
            <person name="Calla B."/>
            <person name="Hall B."/>
            <person name="Hou S."/>
            <person name="Geib S.M."/>
        </authorList>
    </citation>
    <scope>NUCLEOTIDE SEQUENCE</scope>
</reference>
<evidence type="ECO:0000259" key="10">
    <source>
        <dbReference type="PROSITE" id="PS50157"/>
    </source>
</evidence>
<feature type="compositionally biased region" description="Basic and acidic residues" evidence="9">
    <location>
        <begin position="226"/>
        <end position="242"/>
    </location>
</feature>
<feature type="binding site" evidence="8">
    <location>
        <position position="54"/>
    </location>
    <ligand>
        <name>Zn(2+)</name>
        <dbReference type="ChEBI" id="CHEBI:29105"/>
    </ligand>
</feature>
<evidence type="ECO:0000256" key="6">
    <source>
        <dbReference type="ARBA" id="ARBA00023242"/>
    </source>
</evidence>
<dbReference type="PROSITE" id="PS00028">
    <property type="entry name" value="ZINC_FINGER_C2H2_1"/>
    <property type="match status" value="8"/>
</dbReference>
<dbReference type="SMART" id="SM00355">
    <property type="entry name" value="ZnF_C2H2"/>
    <property type="match status" value="9"/>
</dbReference>
<dbReference type="Pfam" id="PF12874">
    <property type="entry name" value="zf-met"/>
    <property type="match status" value="2"/>
</dbReference>
<feature type="domain" description="C2H2-type" evidence="10">
    <location>
        <begin position="354"/>
        <end position="382"/>
    </location>
</feature>
<evidence type="ECO:0000256" key="7">
    <source>
        <dbReference type="PROSITE-ProRule" id="PRU00042"/>
    </source>
</evidence>
<evidence type="ECO:0000259" key="11">
    <source>
        <dbReference type="PROSITE" id="PS51915"/>
    </source>
</evidence>
<dbReference type="GO" id="GO:0005634">
    <property type="term" value="C:nucleus"/>
    <property type="evidence" value="ECO:0007669"/>
    <property type="project" value="UniProtKB-SubCell"/>
</dbReference>
<evidence type="ECO:0000313" key="12">
    <source>
        <dbReference type="EMBL" id="JAB96740.1"/>
    </source>
</evidence>
<feature type="domain" description="C2H2-type" evidence="10">
    <location>
        <begin position="411"/>
        <end position="439"/>
    </location>
</feature>
<evidence type="ECO:0000256" key="1">
    <source>
        <dbReference type="ARBA" id="ARBA00004123"/>
    </source>
</evidence>
<dbReference type="PANTHER" id="PTHR24393:SF34">
    <property type="entry name" value="PR_SET DOMAIN 13"/>
    <property type="match status" value="1"/>
</dbReference>
<dbReference type="PANTHER" id="PTHR24393">
    <property type="entry name" value="ZINC FINGER PROTEIN"/>
    <property type="match status" value="1"/>
</dbReference>
<dbReference type="PROSITE" id="PS50157">
    <property type="entry name" value="ZINC_FINGER_C2H2_2"/>
    <property type="match status" value="7"/>
</dbReference>
<feature type="binding site" evidence="8">
    <location>
        <position position="51"/>
    </location>
    <ligand>
        <name>Zn(2+)</name>
        <dbReference type="ChEBI" id="CHEBI:29105"/>
    </ligand>
</feature>
<dbReference type="OrthoDB" id="3565419at2759"/>
<dbReference type="Pfam" id="PF07776">
    <property type="entry name" value="zf-AD"/>
    <property type="match status" value="1"/>
</dbReference>
<feature type="region of interest" description="Disordered" evidence="9">
    <location>
        <begin position="190"/>
        <end position="242"/>
    </location>
</feature>
<evidence type="ECO:0000256" key="8">
    <source>
        <dbReference type="PROSITE-ProRule" id="PRU01263"/>
    </source>
</evidence>
<evidence type="ECO:0000256" key="2">
    <source>
        <dbReference type="ARBA" id="ARBA00022723"/>
    </source>
</evidence>
<feature type="domain" description="C2H2-type" evidence="10">
    <location>
        <begin position="323"/>
        <end position="351"/>
    </location>
</feature>
<dbReference type="EMBL" id="GAMC01009818">
    <property type="protein sequence ID" value="JAB96737.1"/>
    <property type="molecule type" value="mRNA"/>
</dbReference>
<dbReference type="AlphaFoldDB" id="W8B6D8"/>
<evidence type="ECO:0000256" key="5">
    <source>
        <dbReference type="ARBA" id="ARBA00022833"/>
    </source>
</evidence>
<dbReference type="InterPro" id="IPR013087">
    <property type="entry name" value="Znf_C2H2_type"/>
</dbReference>
<keyword evidence="2 8" id="KW-0479">Metal-binding</keyword>
<feature type="domain" description="C2H2-type" evidence="10">
    <location>
        <begin position="529"/>
        <end position="557"/>
    </location>
</feature>
<dbReference type="PROSITE" id="PS51915">
    <property type="entry name" value="ZAD"/>
    <property type="match status" value="1"/>
</dbReference>
<comment type="subcellular location">
    <subcellularLocation>
        <location evidence="1">Nucleus</location>
    </subcellularLocation>
</comment>
<dbReference type="EMBL" id="GAMC01009815">
    <property type="protein sequence ID" value="JAB96740.1"/>
    <property type="molecule type" value="mRNA"/>
</dbReference>
<dbReference type="SUPFAM" id="SSF57667">
    <property type="entry name" value="beta-beta-alpha zinc fingers"/>
    <property type="match status" value="4"/>
</dbReference>
<sequence length="579" mass="67774">MICRLCLIESNDVLKIYTDEGEMAERDILKIVARHFQIEIRYDDAVSNMICLKCWGSISDFHKYWLSIEEKQKTLNSHLEYTQIKRDIDEVETEVSNFEINFLNQNKLDVELGDPEIAAGDFGNNCLNQNKVDEELCEQEIDMNIGSAVINDVETVFIAAKIEQNDEESEIDNDVFASSLDDIDNLSKETAEAEETIRQKRKYTKRSKISEKSSSETQKRKRGRPRLSEAPKKKKDIKENKTSYRKSYQETLKSIEESDKFLADNTQLSCSICGEHLKDFRELKTHFRQKHQCIGYTVCCDLRFYKRTLYVDHIKLHKDPDYFKCSICNKQLISRKNFANHMHSLHPAEENLLFECTQCSKKFSKQYILDSHIKIRHSAKDQICKLCDKAFSSVSILRQHEKNVHLNEFESVCDICGKRLRNPANLQYHMDNIHNTEPRPEVECTLCHKWLKSERSLRKHMISHRDVESGTIFKCSQCGVEKKSRHSLSSHIRYHHSNRIFPCTVCTKEFKTPIALKEHEATHTGVDLYTCPFCPKTFRSHANMHKHKLHSHSDEWVRKYAQPNEYTQSLLNKSRNTET</sequence>
<keyword evidence="4 7" id="KW-0863">Zinc-finger</keyword>
<gene>
    <name evidence="12" type="primary">GRAU</name>
</gene>
<feature type="domain" description="C2H2-type" evidence="10">
    <location>
        <begin position="501"/>
        <end position="528"/>
    </location>
</feature>
<dbReference type="Pfam" id="PF13912">
    <property type="entry name" value="zf-C2H2_6"/>
    <property type="match status" value="2"/>
</dbReference>
<dbReference type="GO" id="GO:0001228">
    <property type="term" value="F:DNA-binding transcription activator activity, RNA polymerase II-specific"/>
    <property type="evidence" value="ECO:0007669"/>
    <property type="project" value="TreeGrafter"/>
</dbReference>
<keyword evidence="5 8" id="KW-0862">Zinc</keyword>
<dbReference type="InterPro" id="IPR036236">
    <property type="entry name" value="Znf_C2H2_sf"/>
</dbReference>
<proteinExistence type="evidence at transcript level"/>
<evidence type="ECO:0000256" key="3">
    <source>
        <dbReference type="ARBA" id="ARBA00022737"/>
    </source>
</evidence>
<feature type="binding site" evidence="8">
    <location>
        <position position="6"/>
    </location>
    <ligand>
        <name>Zn(2+)</name>
        <dbReference type="ChEBI" id="CHEBI:29105"/>
    </ligand>
</feature>
<feature type="compositionally biased region" description="Basic and acidic residues" evidence="9">
    <location>
        <begin position="208"/>
        <end position="218"/>
    </location>
</feature>
<accession>W8B6D8</accession>
<dbReference type="GO" id="GO:0000978">
    <property type="term" value="F:RNA polymerase II cis-regulatory region sequence-specific DNA binding"/>
    <property type="evidence" value="ECO:0007669"/>
    <property type="project" value="TreeGrafter"/>
</dbReference>
<dbReference type="GO" id="GO:0008270">
    <property type="term" value="F:zinc ion binding"/>
    <property type="evidence" value="ECO:0007669"/>
    <property type="project" value="UniProtKB-UniRule"/>
</dbReference>
<keyword evidence="6" id="KW-0539">Nucleus</keyword>
<dbReference type="Gene3D" id="3.40.1800.20">
    <property type="match status" value="1"/>
</dbReference>
<feature type="domain" description="C2H2-type" evidence="10">
    <location>
        <begin position="382"/>
        <end position="410"/>
    </location>
</feature>
<name>W8B6D8_CERCA</name>
<dbReference type="EMBL" id="GAMC01009817">
    <property type="protein sequence ID" value="JAB96738.1"/>
    <property type="molecule type" value="mRNA"/>
</dbReference>
<dbReference type="FunFam" id="3.30.160.60:FF:000145">
    <property type="entry name" value="Zinc finger protein 574"/>
    <property type="match status" value="1"/>
</dbReference>
<dbReference type="Gene3D" id="3.30.160.60">
    <property type="entry name" value="Classic Zinc Finger"/>
    <property type="match status" value="4"/>
</dbReference>
<keyword evidence="3" id="KW-0677">Repeat</keyword>
<feature type="domain" description="C2H2-type" evidence="10">
    <location>
        <begin position="473"/>
        <end position="500"/>
    </location>
</feature>
<feature type="domain" description="ZAD" evidence="11">
    <location>
        <begin position="1"/>
        <end position="78"/>
    </location>
</feature>
<reference evidence="12" key="1">
    <citation type="submission" date="2013-07" db="EMBL/GenBank/DDBJ databases">
        <authorList>
            <person name="Geib S."/>
        </authorList>
    </citation>
    <scope>NUCLEOTIDE SEQUENCE</scope>
</reference>
<evidence type="ECO:0000256" key="4">
    <source>
        <dbReference type="ARBA" id="ARBA00022771"/>
    </source>
</evidence>